<dbReference type="Proteomes" id="UP001596158">
    <property type="component" value="Unassembled WGS sequence"/>
</dbReference>
<comment type="caution">
    <text evidence="1">The sequence shown here is derived from an EMBL/GenBank/DDBJ whole genome shotgun (WGS) entry which is preliminary data.</text>
</comment>
<dbReference type="Gene3D" id="3.40.50.300">
    <property type="entry name" value="P-loop containing nucleotide triphosphate hydrolases"/>
    <property type="match status" value="1"/>
</dbReference>
<dbReference type="NCBIfam" id="NF005255">
    <property type="entry name" value="PRK06762.2-2"/>
    <property type="match status" value="1"/>
</dbReference>
<dbReference type="SUPFAM" id="SSF52540">
    <property type="entry name" value="P-loop containing nucleoside triphosphate hydrolases"/>
    <property type="match status" value="1"/>
</dbReference>
<sequence>MKPIFVLIRGNSGSGKSVLADELQKSFGFDDCFVIHQDVIRRDILHANDHVGTPTIDLIKTLFFWGESRYKIIVLEGILRKDVYGEMLIDLINNFDDNAFVYYLDVSFSMTIKYNQMKNQPFPVDSLKKWWRANDYLNYKEQRLSNGSTKYLLQSIIQDITDNT</sequence>
<proteinExistence type="predicted"/>
<dbReference type="InterPro" id="IPR027417">
    <property type="entry name" value="P-loop_NTPase"/>
</dbReference>
<reference evidence="2" key="1">
    <citation type="journal article" date="2019" name="Int. J. Syst. Evol. Microbiol.">
        <title>The Global Catalogue of Microorganisms (GCM) 10K type strain sequencing project: providing services to taxonomists for standard genome sequencing and annotation.</title>
        <authorList>
            <consortium name="The Broad Institute Genomics Platform"/>
            <consortium name="The Broad Institute Genome Sequencing Center for Infectious Disease"/>
            <person name="Wu L."/>
            <person name="Ma J."/>
        </authorList>
    </citation>
    <scope>NUCLEOTIDE SEQUENCE [LARGE SCALE GENOMIC DNA]</scope>
    <source>
        <strain evidence="2">CCM 8924</strain>
    </source>
</reference>
<keyword evidence="2" id="KW-1185">Reference proteome</keyword>
<gene>
    <name evidence="1" type="ORF">ACFQGR_09235</name>
</gene>
<accession>A0ABW1RVR3</accession>
<dbReference type="EMBL" id="JBHSSG010000014">
    <property type="protein sequence ID" value="MFC6179553.1"/>
    <property type="molecule type" value="Genomic_DNA"/>
</dbReference>
<dbReference type="RefSeq" id="WP_042492635.1">
    <property type="nucleotide sequence ID" value="NZ_BJDT01000006.1"/>
</dbReference>
<evidence type="ECO:0000313" key="1">
    <source>
        <dbReference type="EMBL" id="MFC6179553.1"/>
    </source>
</evidence>
<protein>
    <submittedName>
        <fullName evidence="1">Zeta toxin family protein</fullName>
    </submittedName>
</protein>
<name>A0ABW1RVR3_9LACO</name>
<organism evidence="1 2">
    <name type="scientific">Weissella sagaensis</name>
    <dbReference type="NCBI Taxonomy" id="2559928"/>
    <lineage>
        <taxon>Bacteria</taxon>
        <taxon>Bacillati</taxon>
        <taxon>Bacillota</taxon>
        <taxon>Bacilli</taxon>
        <taxon>Lactobacillales</taxon>
        <taxon>Lactobacillaceae</taxon>
        <taxon>Weissella</taxon>
    </lineage>
</organism>
<evidence type="ECO:0000313" key="2">
    <source>
        <dbReference type="Proteomes" id="UP001596158"/>
    </source>
</evidence>